<protein>
    <submittedName>
        <fullName evidence="2">Uncharacterized protein</fullName>
    </submittedName>
</protein>
<evidence type="ECO:0000256" key="1">
    <source>
        <dbReference type="SAM" id="Phobius"/>
    </source>
</evidence>
<evidence type="ECO:0000313" key="2">
    <source>
        <dbReference type="EMBL" id="ALZ85192.1"/>
    </source>
</evidence>
<dbReference type="AlphaFoldDB" id="A0A0U4W1F7"/>
<feature type="transmembrane region" description="Helical" evidence="1">
    <location>
        <begin position="21"/>
        <end position="45"/>
    </location>
</feature>
<dbReference type="Proteomes" id="UP000064137">
    <property type="component" value="Chromosome"/>
</dbReference>
<keyword evidence="1" id="KW-0812">Transmembrane</keyword>
<proteinExistence type="predicted"/>
<feature type="transmembrane region" description="Helical" evidence="1">
    <location>
        <begin position="65"/>
        <end position="83"/>
    </location>
</feature>
<accession>A0A0U4W1F7</accession>
<gene>
    <name evidence="2" type="ORF">APT59_13680</name>
</gene>
<dbReference type="KEGG" id="por:APT59_13680"/>
<dbReference type="RefSeq" id="WP_059315358.1">
    <property type="nucleotide sequence ID" value="NZ_JAVMJL010000004.1"/>
</dbReference>
<sequence length="107" mass="11921">MSMQLPEHDHFDPPPLRLRRPFLTSLTAGVGTLSALTGLAALLVGTVAWLQLPQVTPYLPMARETAQGFLGGGILSLLIGLWLRRRSQHRGRYRNALSLAPELKRRR</sequence>
<keyword evidence="1" id="KW-1133">Transmembrane helix</keyword>
<organism evidence="2 3">
    <name type="scientific">Pseudomonas oryzihabitans</name>
    <dbReference type="NCBI Taxonomy" id="47885"/>
    <lineage>
        <taxon>Bacteria</taxon>
        <taxon>Pseudomonadati</taxon>
        <taxon>Pseudomonadota</taxon>
        <taxon>Gammaproteobacteria</taxon>
        <taxon>Pseudomonadales</taxon>
        <taxon>Pseudomonadaceae</taxon>
        <taxon>Pseudomonas</taxon>
    </lineage>
</organism>
<keyword evidence="1" id="KW-0472">Membrane</keyword>
<reference evidence="2 3" key="1">
    <citation type="submission" date="2016-01" db="EMBL/GenBank/DDBJ databases">
        <title>Annotation of Pseudomonas oryzihabitans USDA-ARS-USMARC-56511.</title>
        <authorList>
            <person name="Harhay G.P."/>
            <person name="Harhay D.M."/>
            <person name="Smith T.P.L."/>
            <person name="Bono J.L."/>
            <person name="Heaton M.P."/>
            <person name="Clawson M.L."/>
            <person name="Chitko-Mckown C.G."/>
            <person name="Capik S.F."/>
            <person name="DeDonder K.D."/>
            <person name="Apley M.D."/>
            <person name="Lubbers B.V."/>
            <person name="White B.J."/>
            <person name="Larson R.L."/>
        </authorList>
    </citation>
    <scope>NUCLEOTIDE SEQUENCE [LARGE SCALE GENOMIC DNA]</scope>
    <source>
        <strain evidence="2 3">USDA-ARS-USMARC-56511</strain>
    </source>
</reference>
<name>A0A0U4W1F7_9PSED</name>
<evidence type="ECO:0000313" key="3">
    <source>
        <dbReference type="Proteomes" id="UP000064137"/>
    </source>
</evidence>
<dbReference type="EMBL" id="CP013987">
    <property type="protein sequence ID" value="ALZ85192.1"/>
    <property type="molecule type" value="Genomic_DNA"/>
</dbReference>